<evidence type="ECO:0000313" key="1">
    <source>
        <dbReference type="EMBL" id="GAE18237.1"/>
    </source>
</evidence>
<sequence length="249" mass="28115">MQQQQERLRASWEAEISKKKTDWGRVDDFKEQYAELERRIADMYAEISNDLLQTNAKDFSTQLADNLASAFKAGEDSAKAFEETVNQVLQNLVVNQLKKKFLEQQLQGALDSLEQSMGWWNGDTFVFDGLTDEEIESFKRKVQAAANNFNQALGIYSDLFKDLNEESNDSLTGAVKGVTEETASLVAGQMNAIRINQLEATQILRQQLQTLNAIAQNTAYNRYLARIERIITILENKSSGDSLRSQGLS</sequence>
<dbReference type="EMBL" id="BAIR01000006">
    <property type="protein sequence ID" value="GAE18237.1"/>
    <property type="molecule type" value="Genomic_DNA"/>
</dbReference>
<dbReference type="eggNOG" id="COG1511">
    <property type="taxonomic scope" value="Bacteria"/>
</dbReference>
<reference evidence="2" key="1">
    <citation type="journal article" date="2014" name="Genome">
        <title>Draft Genome Sequences of Three Strains of Bacteroides pyogenes Isolated from a Cat and Swine.</title>
        <authorList>
            <person name="Sakamoto M."/>
            <person name="Oshima K."/>
            <person name="Suda W."/>
            <person name="Kitamura K."/>
            <person name="Iida T."/>
            <person name="Hattori M."/>
            <person name="Ohkuma M."/>
        </authorList>
    </citation>
    <scope>NUCLEOTIDE SEQUENCE [LARGE SCALE GENOMIC DNA]</scope>
    <source>
        <strain evidence="2">JCM 6294</strain>
    </source>
</reference>
<organism evidence="1 2">
    <name type="scientific">Bacteroides pyogenes DSM 20611 = JCM 6294</name>
    <dbReference type="NCBI Taxonomy" id="1121100"/>
    <lineage>
        <taxon>Bacteria</taxon>
        <taxon>Pseudomonadati</taxon>
        <taxon>Bacteroidota</taxon>
        <taxon>Bacteroidia</taxon>
        <taxon>Bacteroidales</taxon>
        <taxon>Bacteroidaceae</taxon>
        <taxon>Bacteroides</taxon>
    </lineage>
</organism>
<evidence type="ECO:0000313" key="2">
    <source>
        <dbReference type="Proteomes" id="UP000018842"/>
    </source>
</evidence>
<dbReference type="AlphaFoldDB" id="W4PEP3"/>
<dbReference type="Proteomes" id="UP000018842">
    <property type="component" value="Unassembled WGS sequence"/>
</dbReference>
<proteinExistence type="predicted"/>
<gene>
    <name evidence="1" type="ORF">JCM6294_1108</name>
</gene>
<comment type="caution">
    <text evidence="1">The sequence shown here is derived from an EMBL/GenBank/DDBJ whole genome shotgun (WGS) entry which is preliminary data.</text>
</comment>
<name>W4PEP3_9BACE</name>
<accession>W4PEP3</accession>
<protein>
    <submittedName>
        <fullName evidence="1">Phage tail tape measure protein</fullName>
    </submittedName>
</protein>